<dbReference type="Gene3D" id="3.60.20.10">
    <property type="entry name" value="Glutamine Phosphoribosylpyrophosphate, subunit 1, domain 1"/>
    <property type="match status" value="1"/>
</dbReference>
<protein>
    <recommendedName>
        <fullName evidence="1">Glutamine amidotransferase type-2 domain-containing protein</fullName>
    </recommendedName>
</protein>
<dbReference type="PROSITE" id="PS51278">
    <property type="entry name" value="GATASE_TYPE_2"/>
    <property type="match status" value="1"/>
</dbReference>
<evidence type="ECO:0000313" key="2">
    <source>
        <dbReference type="EMBL" id="KKM98808.1"/>
    </source>
</evidence>
<proteinExistence type="predicted"/>
<accession>A0A0F9LZI7</accession>
<dbReference type="EMBL" id="LAZR01005576">
    <property type="protein sequence ID" value="KKM98808.1"/>
    <property type="molecule type" value="Genomic_DNA"/>
</dbReference>
<comment type="caution">
    <text evidence="2">The sequence shown here is derived from an EMBL/GenBank/DDBJ whole genome shotgun (WGS) entry which is preliminary data.</text>
</comment>
<dbReference type="AlphaFoldDB" id="A0A0F9LZI7"/>
<dbReference type="SUPFAM" id="SSF56235">
    <property type="entry name" value="N-terminal nucleophile aminohydrolases (Ntn hydrolases)"/>
    <property type="match status" value="1"/>
</dbReference>
<evidence type="ECO:0000259" key="1">
    <source>
        <dbReference type="PROSITE" id="PS51278"/>
    </source>
</evidence>
<gene>
    <name evidence="2" type="ORF">LCGC14_1154240</name>
</gene>
<name>A0A0F9LZI7_9ZZZZ</name>
<dbReference type="InterPro" id="IPR017932">
    <property type="entry name" value="GATase_2_dom"/>
</dbReference>
<reference evidence="2" key="1">
    <citation type="journal article" date="2015" name="Nature">
        <title>Complex archaea that bridge the gap between prokaryotes and eukaryotes.</title>
        <authorList>
            <person name="Spang A."/>
            <person name="Saw J.H."/>
            <person name="Jorgensen S.L."/>
            <person name="Zaremba-Niedzwiedzka K."/>
            <person name="Martijn J."/>
            <person name="Lind A.E."/>
            <person name="van Eijk R."/>
            <person name="Schleper C."/>
            <person name="Guy L."/>
            <person name="Ettema T.J."/>
        </authorList>
    </citation>
    <scope>NUCLEOTIDE SEQUENCE</scope>
</reference>
<organism evidence="2">
    <name type="scientific">marine sediment metagenome</name>
    <dbReference type="NCBI Taxonomy" id="412755"/>
    <lineage>
        <taxon>unclassified sequences</taxon>
        <taxon>metagenomes</taxon>
        <taxon>ecological metagenomes</taxon>
    </lineage>
</organism>
<dbReference type="InterPro" id="IPR029055">
    <property type="entry name" value="Ntn_hydrolases_N"/>
</dbReference>
<feature type="domain" description="Glutamine amidotransferase type-2" evidence="1">
    <location>
        <begin position="2"/>
        <end position="232"/>
    </location>
</feature>
<sequence length="426" mass="49081">MCQLTFLRGDPDVVRALLFNVSVINASGNTDGFGYYSFNTKKVFKTKESGKTFPYTNKFTELINRDIPANKNGKASILSHVRATSFWQGKDQTVCAAPSHPFQIKDLILAHNGTLYPKDDKDELKNRIDSYWFLKKLSDVVGKDTLLTDKHIKLAMDDFAGKFALLIVDLKQPNNLWIVRGRTADLHYSRFVNDDGEEVLFMINTDSSTFSNTIAPDFLRIIIGKNISREKGVVKEFQKESIYRYNIQSGKLYKMKTEIKEETHVVNSTYTRTVSRHNSYVGWVPENDVDGNEIYLNWTNLFGTVLRKCSDGLLTYSEICILYTLYIGKSIFTPVKIDMENFDKLLVHLNREIHKGRKKVWLEITDILLANNLDVIDIYKLYPKSLDFPWMLNSKKDLTHVKRRVIKDIAELTENKASEKEIEAIQ</sequence>